<comment type="similarity">
    <text evidence="1">Belongs to the peptidase S1C family.</text>
</comment>
<evidence type="ECO:0000256" key="1">
    <source>
        <dbReference type="ARBA" id="ARBA00010541"/>
    </source>
</evidence>
<dbReference type="InterPro" id="IPR048172">
    <property type="entry name" value="HhoA_HhoB_HtrA-like"/>
</dbReference>
<dbReference type="Gene3D" id="2.40.10.10">
    <property type="entry name" value="Trypsin-like serine proteases"/>
    <property type="match status" value="2"/>
</dbReference>
<dbReference type="InterPro" id="IPR036034">
    <property type="entry name" value="PDZ_sf"/>
</dbReference>
<name>A0A2T1DN28_9CYAN</name>
<dbReference type="GO" id="GO:0004252">
    <property type="term" value="F:serine-type endopeptidase activity"/>
    <property type="evidence" value="ECO:0007669"/>
    <property type="project" value="InterPro"/>
</dbReference>
<dbReference type="EMBL" id="PVWG01000001">
    <property type="protein sequence ID" value="PSB21871.1"/>
    <property type="molecule type" value="Genomic_DNA"/>
</dbReference>
<dbReference type="InterPro" id="IPR001940">
    <property type="entry name" value="Peptidase_S1C"/>
</dbReference>
<dbReference type="Proteomes" id="UP000238634">
    <property type="component" value="Unassembled WGS sequence"/>
</dbReference>
<dbReference type="InterPro" id="IPR009003">
    <property type="entry name" value="Peptidase_S1_PA"/>
</dbReference>
<dbReference type="SUPFAM" id="SSF50494">
    <property type="entry name" value="Trypsin-like serine proteases"/>
    <property type="match status" value="1"/>
</dbReference>
<dbReference type="Pfam" id="PF13180">
    <property type="entry name" value="PDZ_2"/>
    <property type="match status" value="1"/>
</dbReference>
<evidence type="ECO:0000256" key="2">
    <source>
        <dbReference type="ARBA" id="ARBA00022670"/>
    </source>
</evidence>
<dbReference type="PRINTS" id="PR00834">
    <property type="entry name" value="PROTEASES2C"/>
</dbReference>
<protein>
    <submittedName>
        <fullName evidence="5">PDZ domain-containing protein</fullName>
    </submittedName>
</protein>
<dbReference type="InterPro" id="IPR001478">
    <property type="entry name" value="PDZ"/>
</dbReference>
<dbReference type="SMART" id="SM00228">
    <property type="entry name" value="PDZ"/>
    <property type="match status" value="1"/>
</dbReference>
<dbReference type="PANTHER" id="PTHR22939:SF129">
    <property type="entry name" value="SERINE PROTEASE HTRA2, MITOCHONDRIAL"/>
    <property type="match status" value="1"/>
</dbReference>
<dbReference type="NCBIfam" id="NF041521">
    <property type="entry name" value="HhoA_HhoB_HtrA"/>
    <property type="match status" value="1"/>
</dbReference>
<proteinExistence type="inferred from homology"/>
<dbReference type="Pfam" id="PF13365">
    <property type="entry name" value="Trypsin_2"/>
    <property type="match status" value="1"/>
</dbReference>
<keyword evidence="3" id="KW-0378">Hydrolase</keyword>
<accession>A0A2T1DN28</accession>
<feature type="domain" description="PDZ" evidence="4">
    <location>
        <begin position="316"/>
        <end position="382"/>
    </location>
</feature>
<reference evidence="5 6" key="1">
    <citation type="submission" date="2018-02" db="EMBL/GenBank/DDBJ databases">
        <authorList>
            <person name="Cohen D.B."/>
            <person name="Kent A.D."/>
        </authorList>
    </citation>
    <scope>NUCLEOTIDE SEQUENCE [LARGE SCALE GENOMIC DNA]</scope>
    <source>
        <strain evidence="5 6">ULC007</strain>
    </source>
</reference>
<dbReference type="OrthoDB" id="9807133at2"/>
<dbReference type="Gene3D" id="2.30.42.10">
    <property type="match status" value="1"/>
</dbReference>
<dbReference type="GO" id="GO:0006508">
    <property type="term" value="P:proteolysis"/>
    <property type="evidence" value="ECO:0007669"/>
    <property type="project" value="UniProtKB-KW"/>
</dbReference>
<evidence type="ECO:0000313" key="6">
    <source>
        <dbReference type="Proteomes" id="UP000238634"/>
    </source>
</evidence>
<sequence length="404" mass="42299">MIQKYMSAPVKQILKHSAFYLALLTASSSVGCSAIRGSSQPQEPILSQTAPVAPTQPNQLTPIRSSDNPDYVTQVVKQTGPAVVRINSTRTVQEELQDPSIEQFFGGQAPRKQQVQRGTGSGFITSADGRVVTNAHVVEGADSVVVVLTDGRRLRGEVVGTDRVTDLAVVKIDATGLPTARLGNSDNLLPGQAAIAIGNPLGLDNTVTQGIISATGRSSADVGVPTERINFIQTDAAINPGNSGGPLLNSSGEVIGVNTAIIQGAQGLGFAIPINTVKRIAEQLATKGRVDHPYLGVQMGELSPELRSQINQSNAGFKVNQDSGVIVIAVAPNSPAARAGLRPGDVIQSVNNVAIQSSRQVQEQVEASSIGNPMQITVKRGNQTEAIAVKPEQLPVQEAVDRRG</sequence>
<dbReference type="STRING" id="1920490.GCA_001895925_00571"/>
<dbReference type="SUPFAM" id="SSF50156">
    <property type="entry name" value="PDZ domain-like"/>
    <property type="match status" value="1"/>
</dbReference>
<dbReference type="PROSITE" id="PS50106">
    <property type="entry name" value="PDZ"/>
    <property type="match status" value="1"/>
</dbReference>
<dbReference type="PANTHER" id="PTHR22939">
    <property type="entry name" value="SERINE PROTEASE FAMILY S1C HTRA-RELATED"/>
    <property type="match status" value="1"/>
</dbReference>
<keyword evidence="2" id="KW-0645">Protease</keyword>
<evidence type="ECO:0000256" key="3">
    <source>
        <dbReference type="ARBA" id="ARBA00022801"/>
    </source>
</evidence>
<keyword evidence="6" id="KW-1185">Reference proteome</keyword>
<dbReference type="AlphaFoldDB" id="A0A2T1DN28"/>
<evidence type="ECO:0000259" key="4">
    <source>
        <dbReference type="PROSITE" id="PS50106"/>
    </source>
</evidence>
<dbReference type="PROSITE" id="PS51257">
    <property type="entry name" value="PROKAR_LIPOPROTEIN"/>
    <property type="match status" value="1"/>
</dbReference>
<organism evidence="5 6">
    <name type="scientific">Phormidesmis priestleyi ULC007</name>
    <dbReference type="NCBI Taxonomy" id="1920490"/>
    <lineage>
        <taxon>Bacteria</taxon>
        <taxon>Bacillati</taxon>
        <taxon>Cyanobacteriota</taxon>
        <taxon>Cyanophyceae</taxon>
        <taxon>Leptolyngbyales</taxon>
        <taxon>Leptolyngbyaceae</taxon>
        <taxon>Phormidesmis</taxon>
    </lineage>
</organism>
<comment type="caution">
    <text evidence="5">The sequence shown here is derived from an EMBL/GenBank/DDBJ whole genome shotgun (WGS) entry which is preliminary data.</text>
</comment>
<evidence type="ECO:0000313" key="5">
    <source>
        <dbReference type="EMBL" id="PSB21871.1"/>
    </source>
</evidence>
<reference evidence="5 6" key="2">
    <citation type="submission" date="2018-03" db="EMBL/GenBank/DDBJ databases">
        <title>The ancient ancestry and fast evolution of plastids.</title>
        <authorList>
            <person name="Moore K.R."/>
            <person name="Magnabosco C."/>
            <person name="Momper L."/>
            <person name="Gold D.A."/>
            <person name="Bosak T."/>
            <person name="Fournier G.P."/>
        </authorList>
    </citation>
    <scope>NUCLEOTIDE SEQUENCE [LARGE SCALE GENOMIC DNA]</scope>
    <source>
        <strain evidence="5 6">ULC007</strain>
    </source>
</reference>
<dbReference type="InterPro" id="IPR043504">
    <property type="entry name" value="Peptidase_S1_PA_chymotrypsin"/>
</dbReference>
<gene>
    <name evidence="5" type="ORF">C7B65_00125</name>
</gene>